<dbReference type="RefSeq" id="XP_026682836.1">
    <property type="nucleotide sequence ID" value="XM_026827035.1"/>
</dbReference>
<dbReference type="GO" id="GO:0005762">
    <property type="term" value="C:mitochondrial large ribosomal subunit"/>
    <property type="evidence" value="ECO:0007669"/>
    <property type="project" value="TreeGrafter"/>
</dbReference>
<dbReference type="Proteomes" id="UP000079169">
    <property type="component" value="Unplaced"/>
</dbReference>
<name>A0A1S3D959_DIACI</name>
<evidence type="ECO:0000313" key="5">
    <source>
        <dbReference type="RefSeq" id="XP_008477017.1"/>
    </source>
</evidence>
<dbReference type="AlphaFoldDB" id="A0A1S3D959"/>
<dbReference type="PANTHER" id="PTHR15893:SF0">
    <property type="entry name" value="LARGE RIBOSOMAL SUBUNIT PROTEIN BL27M"/>
    <property type="match status" value="1"/>
</dbReference>
<dbReference type="RefSeq" id="XP_008477017.1">
    <property type="nucleotide sequence ID" value="XM_008478795.2"/>
</dbReference>
<evidence type="ECO:0000313" key="6">
    <source>
        <dbReference type="RefSeq" id="XP_026682836.1"/>
    </source>
</evidence>
<dbReference type="STRING" id="121845.A0A1S3D959"/>
<dbReference type="GeneID" id="103513937"/>
<dbReference type="KEGG" id="dci:103513937"/>
<dbReference type="SUPFAM" id="SSF110324">
    <property type="entry name" value="Ribosomal L27 protein-like"/>
    <property type="match status" value="1"/>
</dbReference>
<dbReference type="PaxDb" id="121845-A0A1S3D959"/>
<dbReference type="CTD" id="51264"/>
<dbReference type="Pfam" id="PF01016">
    <property type="entry name" value="Ribosomal_L27"/>
    <property type="match status" value="1"/>
</dbReference>
<dbReference type="OrthoDB" id="1867012at2759"/>
<dbReference type="PANTHER" id="PTHR15893">
    <property type="entry name" value="RIBOSOMAL PROTEIN L27"/>
    <property type="match status" value="1"/>
</dbReference>
<evidence type="ECO:0000313" key="7">
    <source>
        <dbReference type="RefSeq" id="XP_026682837.1"/>
    </source>
</evidence>
<evidence type="ECO:0000313" key="4">
    <source>
        <dbReference type="Proteomes" id="UP000079169"/>
    </source>
</evidence>
<evidence type="ECO:0000256" key="2">
    <source>
        <dbReference type="ARBA" id="ARBA00022980"/>
    </source>
</evidence>
<dbReference type="RefSeq" id="XP_026682837.1">
    <property type="nucleotide sequence ID" value="XM_026827036.1"/>
</dbReference>
<dbReference type="GO" id="GO:0006412">
    <property type="term" value="P:translation"/>
    <property type="evidence" value="ECO:0007669"/>
    <property type="project" value="InterPro"/>
</dbReference>
<dbReference type="InterPro" id="IPR001684">
    <property type="entry name" value="Ribosomal_bL27"/>
</dbReference>
<accession>A0A1S3D959</accession>
<comment type="similarity">
    <text evidence="1">Belongs to the bacterial ribosomal protein bL27 family.</text>
</comment>
<proteinExistence type="inferred from homology"/>
<dbReference type="OMA" id="RTFVNIR"/>
<protein>
    <submittedName>
        <fullName evidence="5 6">Uncharacterized protein LOC103513937 isoform X1</fullName>
    </submittedName>
    <submittedName>
        <fullName evidence="7">Uncharacterized protein LOC103513937 isoform X2</fullName>
    </submittedName>
</protein>
<dbReference type="GO" id="GO:0003735">
    <property type="term" value="F:structural constituent of ribosome"/>
    <property type="evidence" value="ECO:0007669"/>
    <property type="project" value="InterPro"/>
</dbReference>
<keyword evidence="3" id="KW-0687">Ribonucleoprotein</keyword>
<dbReference type="Gene3D" id="2.40.50.100">
    <property type="match status" value="1"/>
</dbReference>
<organism evidence="4 5">
    <name type="scientific">Diaphorina citri</name>
    <name type="common">Asian citrus psyllid</name>
    <dbReference type="NCBI Taxonomy" id="121845"/>
    <lineage>
        <taxon>Eukaryota</taxon>
        <taxon>Metazoa</taxon>
        <taxon>Ecdysozoa</taxon>
        <taxon>Arthropoda</taxon>
        <taxon>Hexapoda</taxon>
        <taxon>Insecta</taxon>
        <taxon>Pterygota</taxon>
        <taxon>Neoptera</taxon>
        <taxon>Paraneoptera</taxon>
        <taxon>Hemiptera</taxon>
        <taxon>Sternorrhyncha</taxon>
        <taxon>Psylloidea</taxon>
        <taxon>Psyllidae</taxon>
        <taxon>Diaphorininae</taxon>
        <taxon>Diaphorina</taxon>
    </lineage>
</organism>
<reference evidence="5 6" key="1">
    <citation type="submission" date="2025-04" db="UniProtKB">
        <authorList>
            <consortium name="RefSeq"/>
        </authorList>
    </citation>
    <scope>IDENTIFICATION</scope>
</reference>
<gene>
    <name evidence="5 6 7" type="primary">LOC103513937</name>
</gene>
<keyword evidence="2" id="KW-0689">Ribosomal protein</keyword>
<keyword evidence="4" id="KW-1185">Reference proteome</keyword>
<sequence length="147" mass="16722">MALSLVNSFKNLLTTSQPVCMSVRNAAKKTGTSTRNKPIRKNSGFRFPKGFRKQEGEVVEKGSILYISYVQRLDYHPGLNVGFGARGTLFAMEKGKVKITVEKCNLNWKHTWVIANYSGQEGLPIYKKHIHVLPEEQHSRFRLVDEV</sequence>
<evidence type="ECO:0000256" key="1">
    <source>
        <dbReference type="ARBA" id="ARBA00010797"/>
    </source>
</evidence>
<evidence type="ECO:0000256" key="3">
    <source>
        <dbReference type="ARBA" id="ARBA00023274"/>
    </source>
</evidence>